<protein>
    <submittedName>
        <fullName evidence="1">Uncharacterized protein</fullName>
    </submittedName>
</protein>
<proteinExistence type="predicted"/>
<organism evidence="1 2">
    <name type="scientific">Edwardsiella phage pEt-SU</name>
    <dbReference type="NCBI Taxonomy" id="2562142"/>
    <lineage>
        <taxon>Viruses</taxon>
        <taxon>Duplodnaviria</taxon>
        <taxon>Heunggongvirae</taxon>
        <taxon>Uroviricota</taxon>
        <taxon>Caudoviricetes</taxon>
        <taxon>Chimalliviridae</taxon>
        <taxon>Petsuvirus</taxon>
        <taxon>Petsuvirus pEtSU</taxon>
    </lineage>
</organism>
<name>A0A4D6DWH7_9CAUD</name>
<reference evidence="1 2" key="1">
    <citation type="submission" date="2019-03" db="EMBL/GenBank/DDBJ databases">
        <authorList>
            <person name="Kim S.G."/>
            <person name="Park S.C."/>
        </authorList>
    </citation>
    <scope>NUCLEOTIDE SEQUENCE [LARGE SCALE GENOMIC DNA]</scope>
</reference>
<dbReference type="EMBL" id="MK689364">
    <property type="protein sequence ID" value="QBZ70690.1"/>
    <property type="molecule type" value="Genomic_DNA"/>
</dbReference>
<keyword evidence="2" id="KW-1185">Reference proteome</keyword>
<gene>
    <name evidence="1" type="ORF">pETSU_109</name>
</gene>
<sequence>MAIEFESVDYAGCKLLVNSQAKVMIRKGKAFVYINDVKYDLPNLSDNERAVDEEIKPGVMTQNLDYSKDFTFEGVFMMFQNTKGYVCFVMKQDRRELPVVIRMAELPTIN</sequence>
<evidence type="ECO:0000313" key="1">
    <source>
        <dbReference type="EMBL" id="QBZ70690.1"/>
    </source>
</evidence>
<evidence type="ECO:0000313" key="2">
    <source>
        <dbReference type="Proteomes" id="UP000297195"/>
    </source>
</evidence>
<dbReference type="Proteomes" id="UP000297195">
    <property type="component" value="Segment"/>
</dbReference>
<accession>A0A4D6DWH7</accession>